<dbReference type="GO" id="GO:0015937">
    <property type="term" value="P:coenzyme A biosynthetic process"/>
    <property type="evidence" value="ECO:0007669"/>
    <property type="project" value="UniProtKB-UniRule"/>
</dbReference>
<protein>
    <recommendedName>
        <fullName evidence="5 6">Dephospho-CoA kinase</fullName>
        <ecNumber evidence="5 6">2.7.1.24</ecNumber>
    </recommendedName>
    <alternativeName>
        <fullName evidence="5">Dephosphocoenzyme A kinase</fullName>
    </alternativeName>
</protein>
<comment type="subcellular location">
    <subcellularLocation>
        <location evidence="5">Cytoplasm</location>
    </subcellularLocation>
</comment>
<evidence type="ECO:0000256" key="2">
    <source>
        <dbReference type="ARBA" id="ARBA00022741"/>
    </source>
</evidence>
<dbReference type="GO" id="GO:0004140">
    <property type="term" value="F:dephospho-CoA kinase activity"/>
    <property type="evidence" value="ECO:0007669"/>
    <property type="project" value="UniProtKB-UniRule"/>
</dbReference>
<dbReference type="RefSeq" id="WP_109719766.1">
    <property type="nucleotide sequence ID" value="NZ_QEQK01000005.1"/>
</dbReference>
<reference evidence="7 8" key="1">
    <citation type="submission" date="2018-05" db="EMBL/GenBank/DDBJ databases">
        <title>Abyssibacter profundi OUC007T gen. nov., sp. nov, a marine bacterium isolated from seawater of the Mariana Trench.</title>
        <authorList>
            <person name="Zhou S."/>
        </authorList>
    </citation>
    <scope>NUCLEOTIDE SEQUENCE [LARGE SCALE GENOMIC DNA]</scope>
    <source>
        <strain evidence="7 8">OUC007</strain>
    </source>
</reference>
<feature type="binding site" evidence="5">
    <location>
        <begin position="12"/>
        <end position="17"/>
    </location>
    <ligand>
        <name>ATP</name>
        <dbReference type="ChEBI" id="CHEBI:30616"/>
    </ligand>
</feature>
<comment type="function">
    <text evidence="5">Catalyzes the phosphorylation of the 3'-hydroxyl group of dephosphocoenzyme A to form coenzyme A.</text>
</comment>
<evidence type="ECO:0000256" key="3">
    <source>
        <dbReference type="ARBA" id="ARBA00022840"/>
    </source>
</evidence>
<dbReference type="EC" id="2.7.1.24" evidence="5 6"/>
<dbReference type="EMBL" id="QEQK01000005">
    <property type="protein sequence ID" value="PWN56572.1"/>
    <property type="molecule type" value="Genomic_DNA"/>
</dbReference>
<dbReference type="AlphaFoldDB" id="A0A363UMC4"/>
<dbReference type="GO" id="GO:0005524">
    <property type="term" value="F:ATP binding"/>
    <property type="evidence" value="ECO:0007669"/>
    <property type="project" value="UniProtKB-UniRule"/>
</dbReference>
<keyword evidence="3 5" id="KW-0067">ATP-binding</keyword>
<dbReference type="PANTHER" id="PTHR10695:SF46">
    <property type="entry name" value="BIFUNCTIONAL COENZYME A SYNTHASE-RELATED"/>
    <property type="match status" value="1"/>
</dbReference>
<dbReference type="GO" id="GO:0005737">
    <property type="term" value="C:cytoplasm"/>
    <property type="evidence" value="ECO:0007669"/>
    <property type="project" value="UniProtKB-SubCell"/>
</dbReference>
<evidence type="ECO:0000313" key="8">
    <source>
        <dbReference type="Proteomes" id="UP000251800"/>
    </source>
</evidence>
<sequence>MTWTVGLTGGIASGKTAVADLLIASGVPVLDADQAARDVVEPGTPALDAIIKHFGQDILTAEGALDRAALRTRVFHQPADRKVLESIVHPAVRTAMNDWRARQSAAYCVLAIPLLVESGLQAMVDRVLLVDTPPALQRQRLMQRDDIDGPLADRMIQAQANRDTRLAVADDVIDNSGPYEALAPQVHALHQRYLELAGGKPMTAPQ</sequence>
<evidence type="ECO:0000256" key="1">
    <source>
        <dbReference type="ARBA" id="ARBA00009018"/>
    </source>
</evidence>
<dbReference type="NCBIfam" id="TIGR00152">
    <property type="entry name" value="dephospho-CoA kinase"/>
    <property type="match status" value="1"/>
</dbReference>
<comment type="caution">
    <text evidence="7">The sequence shown here is derived from an EMBL/GenBank/DDBJ whole genome shotgun (WGS) entry which is preliminary data.</text>
</comment>
<evidence type="ECO:0000256" key="5">
    <source>
        <dbReference type="HAMAP-Rule" id="MF_00376"/>
    </source>
</evidence>
<organism evidence="7 8">
    <name type="scientific">Abyssibacter profundi</name>
    <dbReference type="NCBI Taxonomy" id="2182787"/>
    <lineage>
        <taxon>Bacteria</taxon>
        <taxon>Pseudomonadati</taxon>
        <taxon>Pseudomonadota</taxon>
        <taxon>Gammaproteobacteria</taxon>
        <taxon>Chromatiales</taxon>
        <taxon>Oceanococcaceae</taxon>
        <taxon>Abyssibacter</taxon>
    </lineage>
</organism>
<keyword evidence="5 7" id="KW-0418">Kinase</keyword>
<comment type="similarity">
    <text evidence="1 5">Belongs to the CoaE family.</text>
</comment>
<dbReference type="OrthoDB" id="9812943at2"/>
<gene>
    <name evidence="5" type="primary">coaE</name>
    <name evidence="7" type="ORF">DEH80_07035</name>
</gene>
<dbReference type="InterPro" id="IPR001977">
    <property type="entry name" value="Depp_CoAkinase"/>
</dbReference>
<dbReference type="Pfam" id="PF01121">
    <property type="entry name" value="CoaE"/>
    <property type="match status" value="1"/>
</dbReference>
<dbReference type="Proteomes" id="UP000251800">
    <property type="component" value="Unassembled WGS sequence"/>
</dbReference>
<keyword evidence="5" id="KW-0808">Transferase</keyword>
<evidence type="ECO:0000313" key="7">
    <source>
        <dbReference type="EMBL" id="PWN56572.1"/>
    </source>
</evidence>
<dbReference type="CDD" id="cd02022">
    <property type="entry name" value="DPCK"/>
    <property type="match status" value="1"/>
</dbReference>
<keyword evidence="4 5" id="KW-0173">Coenzyme A biosynthesis</keyword>
<dbReference type="InterPro" id="IPR027417">
    <property type="entry name" value="P-loop_NTPase"/>
</dbReference>
<comment type="pathway">
    <text evidence="5">Cofactor biosynthesis; coenzyme A biosynthesis; CoA from (R)-pantothenate: step 5/5.</text>
</comment>
<keyword evidence="2 5" id="KW-0547">Nucleotide-binding</keyword>
<keyword evidence="8" id="KW-1185">Reference proteome</keyword>
<dbReference type="SUPFAM" id="SSF52540">
    <property type="entry name" value="P-loop containing nucleoside triphosphate hydrolases"/>
    <property type="match status" value="1"/>
</dbReference>
<comment type="catalytic activity">
    <reaction evidence="5">
        <text>3'-dephospho-CoA + ATP = ADP + CoA + H(+)</text>
        <dbReference type="Rhea" id="RHEA:18245"/>
        <dbReference type="ChEBI" id="CHEBI:15378"/>
        <dbReference type="ChEBI" id="CHEBI:30616"/>
        <dbReference type="ChEBI" id="CHEBI:57287"/>
        <dbReference type="ChEBI" id="CHEBI:57328"/>
        <dbReference type="ChEBI" id="CHEBI:456216"/>
        <dbReference type="EC" id="2.7.1.24"/>
    </reaction>
</comment>
<evidence type="ECO:0000256" key="4">
    <source>
        <dbReference type="ARBA" id="ARBA00022993"/>
    </source>
</evidence>
<dbReference type="HAMAP" id="MF_00376">
    <property type="entry name" value="Dephospho_CoA_kinase"/>
    <property type="match status" value="1"/>
</dbReference>
<name>A0A363UMC4_9GAMM</name>
<keyword evidence="5" id="KW-0963">Cytoplasm</keyword>
<dbReference type="UniPathway" id="UPA00241">
    <property type="reaction ID" value="UER00356"/>
</dbReference>
<dbReference type="PROSITE" id="PS51219">
    <property type="entry name" value="DPCK"/>
    <property type="match status" value="1"/>
</dbReference>
<evidence type="ECO:0000256" key="6">
    <source>
        <dbReference type="NCBIfam" id="TIGR00152"/>
    </source>
</evidence>
<proteinExistence type="inferred from homology"/>
<dbReference type="PANTHER" id="PTHR10695">
    <property type="entry name" value="DEPHOSPHO-COA KINASE-RELATED"/>
    <property type="match status" value="1"/>
</dbReference>
<dbReference type="Gene3D" id="3.40.50.300">
    <property type="entry name" value="P-loop containing nucleotide triphosphate hydrolases"/>
    <property type="match status" value="1"/>
</dbReference>
<accession>A0A363UMC4</accession>